<protein>
    <submittedName>
        <fullName evidence="9">Prephenate dehydratase</fullName>
    </submittedName>
</protein>
<dbReference type="InterPro" id="IPR018528">
    <property type="entry name" value="Preph_deHydtase_CS"/>
</dbReference>
<evidence type="ECO:0000256" key="2">
    <source>
        <dbReference type="ARBA" id="ARBA00004929"/>
    </source>
</evidence>
<evidence type="ECO:0000256" key="3">
    <source>
        <dbReference type="ARBA" id="ARBA00022605"/>
    </source>
</evidence>
<dbReference type="CDD" id="cd13631">
    <property type="entry name" value="PBP2_Ct-PDT_like"/>
    <property type="match status" value="1"/>
</dbReference>
<dbReference type="PROSITE" id="PS00857">
    <property type="entry name" value="PREPHENATE_DEHYDR_1"/>
    <property type="match status" value="1"/>
</dbReference>
<dbReference type="InterPro" id="IPR002912">
    <property type="entry name" value="ACT_dom"/>
</dbReference>
<dbReference type="AlphaFoldDB" id="A0A5B8ML17"/>
<gene>
    <name evidence="9" type="ORF">A3770_04p29130</name>
</gene>
<evidence type="ECO:0000256" key="5">
    <source>
        <dbReference type="ARBA" id="ARBA00023222"/>
    </source>
</evidence>
<dbReference type="Gene3D" id="3.30.70.260">
    <property type="match status" value="1"/>
</dbReference>
<dbReference type="InterPro" id="IPR008242">
    <property type="entry name" value="Chor_mutase/pphenate_deHydtase"/>
</dbReference>
<reference evidence="9 10" key="1">
    <citation type="submission" date="2018-07" db="EMBL/GenBank/DDBJ databases">
        <title>The complete nuclear genome of the prasinophyte Chloropicon primus (CCMP1205).</title>
        <authorList>
            <person name="Pombert J.-F."/>
            <person name="Otis C."/>
            <person name="Turmel M."/>
            <person name="Lemieux C."/>
        </authorList>
    </citation>
    <scope>NUCLEOTIDE SEQUENCE [LARGE SCALE GENOMIC DNA]</scope>
    <source>
        <strain evidence="9 10">CCMP1205</strain>
    </source>
</reference>
<feature type="domain" description="Prephenate dehydratase" evidence="7">
    <location>
        <begin position="67"/>
        <end position="245"/>
    </location>
</feature>
<dbReference type="Proteomes" id="UP000316726">
    <property type="component" value="Chromosome 4"/>
</dbReference>
<dbReference type="PROSITE" id="PS51171">
    <property type="entry name" value="PREPHENATE_DEHYDR_3"/>
    <property type="match status" value="1"/>
</dbReference>
<dbReference type="CDD" id="cd04905">
    <property type="entry name" value="ACT_CM-PDT"/>
    <property type="match status" value="1"/>
</dbReference>
<dbReference type="EMBL" id="CP031037">
    <property type="protein sequence ID" value="QDZ20395.1"/>
    <property type="molecule type" value="Genomic_DNA"/>
</dbReference>
<feature type="domain" description="ACT" evidence="8">
    <location>
        <begin position="259"/>
        <end position="345"/>
    </location>
</feature>
<dbReference type="GO" id="GO:0009507">
    <property type="term" value="C:chloroplast"/>
    <property type="evidence" value="ECO:0007669"/>
    <property type="project" value="TreeGrafter"/>
</dbReference>
<evidence type="ECO:0000259" key="7">
    <source>
        <dbReference type="PROSITE" id="PS51171"/>
    </source>
</evidence>
<dbReference type="Pfam" id="PF00800">
    <property type="entry name" value="PDT"/>
    <property type="match status" value="1"/>
</dbReference>
<dbReference type="PANTHER" id="PTHR21022">
    <property type="entry name" value="PREPHENATE DEHYDRATASE P PROTEIN"/>
    <property type="match status" value="1"/>
</dbReference>
<dbReference type="STRING" id="1764295.A0A5B8ML17"/>
<evidence type="ECO:0000313" key="9">
    <source>
        <dbReference type="EMBL" id="QDZ20395.1"/>
    </source>
</evidence>
<proteinExistence type="predicted"/>
<sequence length="348" mass="38434">MATSWTRKKGTRRVTNGCTCSTSYLCRDRAWRRGGVAEHATCVASGTWTTTRKKAFVPRNVCLDALKVSFQGVPGAYSEQAAKKCYPDAEVVPCPDFETTHKQVADSSVDRAVIPVENSLGGSIHVNYDLLMKYRLHITGEVYHKVRHCLLANPGVAKEDIRRVQSHPQALAQCDGYLDSLNDGVIKEAVDDTAGAAQGISLDKDCRDTAALASSLAGELYGLDLLDQDCQDNDQNLTRFIILSRDPLAISEDKEYKTSIVFTAGDEPGDLFKALSVFALRDIYLTKIENRPIPQFIVESMDNEDLFQNLFYVDFKGSLSDESCQNALRHLSEVSAFMRILGSYPADA</sequence>
<keyword evidence="3" id="KW-0028">Amino-acid biosynthesis</keyword>
<dbReference type="GO" id="GO:0009094">
    <property type="term" value="P:L-phenylalanine biosynthetic process"/>
    <property type="evidence" value="ECO:0007669"/>
    <property type="project" value="UniProtKB-UniPathway"/>
</dbReference>
<comment type="pathway">
    <text evidence="1">Amino-acid biosynthesis; L-phenylalanine biosynthesis; phenylpyruvate from prephenate: step 1/1.</text>
</comment>
<dbReference type="OrthoDB" id="2414662at2759"/>
<accession>A0A5B8ML17</accession>
<dbReference type="GO" id="GO:0004664">
    <property type="term" value="F:prephenate dehydratase activity"/>
    <property type="evidence" value="ECO:0007669"/>
    <property type="project" value="InterPro"/>
</dbReference>
<keyword evidence="10" id="KW-1185">Reference proteome</keyword>
<dbReference type="PIRSF" id="PIRSF001500">
    <property type="entry name" value="Chor_mut_pdt_Ppr"/>
    <property type="match status" value="1"/>
</dbReference>
<keyword evidence="6" id="KW-0456">Lyase</keyword>
<evidence type="ECO:0000313" key="10">
    <source>
        <dbReference type="Proteomes" id="UP000316726"/>
    </source>
</evidence>
<dbReference type="InterPro" id="IPR001086">
    <property type="entry name" value="Preph_deHydtase"/>
</dbReference>
<dbReference type="SUPFAM" id="SSF55021">
    <property type="entry name" value="ACT-like"/>
    <property type="match status" value="1"/>
</dbReference>
<name>A0A5B8ML17_9CHLO</name>
<keyword evidence="4" id="KW-0057">Aromatic amino acid biosynthesis</keyword>
<dbReference type="GO" id="GO:0047769">
    <property type="term" value="F:arogenate dehydratase activity"/>
    <property type="evidence" value="ECO:0007669"/>
    <property type="project" value="UniProtKB-ARBA"/>
</dbReference>
<comment type="pathway">
    <text evidence="2">Amino-acid biosynthesis; L-phenylalanine biosynthesis; L-phenylalanine from L-arogenate: step 1/1.</text>
</comment>
<dbReference type="InterPro" id="IPR045865">
    <property type="entry name" value="ACT-like_dom_sf"/>
</dbReference>
<dbReference type="Gene3D" id="3.40.190.10">
    <property type="entry name" value="Periplasmic binding protein-like II"/>
    <property type="match status" value="2"/>
</dbReference>
<evidence type="ECO:0000256" key="4">
    <source>
        <dbReference type="ARBA" id="ARBA00023141"/>
    </source>
</evidence>
<dbReference type="UniPathway" id="UPA00121">
    <property type="reaction ID" value="UER00344"/>
</dbReference>
<dbReference type="PROSITE" id="PS51671">
    <property type="entry name" value="ACT"/>
    <property type="match status" value="1"/>
</dbReference>
<dbReference type="PANTHER" id="PTHR21022:SF19">
    <property type="entry name" value="PREPHENATE DEHYDRATASE-RELATED"/>
    <property type="match status" value="1"/>
</dbReference>
<organism evidence="9 10">
    <name type="scientific">Chloropicon primus</name>
    <dbReference type="NCBI Taxonomy" id="1764295"/>
    <lineage>
        <taxon>Eukaryota</taxon>
        <taxon>Viridiplantae</taxon>
        <taxon>Chlorophyta</taxon>
        <taxon>Chloropicophyceae</taxon>
        <taxon>Chloropicales</taxon>
        <taxon>Chloropicaceae</taxon>
        <taxon>Chloropicon</taxon>
    </lineage>
</organism>
<keyword evidence="5" id="KW-0584">Phenylalanine biosynthesis</keyword>
<evidence type="ECO:0000259" key="8">
    <source>
        <dbReference type="PROSITE" id="PS51671"/>
    </source>
</evidence>
<evidence type="ECO:0000256" key="1">
    <source>
        <dbReference type="ARBA" id="ARBA00004741"/>
    </source>
</evidence>
<evidence type="ECO:0000256" key="6">
    <source>
        <dbReference type="ARBA" id="ARBA00023239"/>
    </source>
</evidence>
<dbReference type="SUPFAM" id="SSF53850">
    <property type="entry name" value="Periplasmic binding protein-like II"/>
    <property type="match status" value="1"/>
</dbReference>